<reference evidence="1" key="1">
    <citation type="submission" date="2022-11" db="EMBL/GenBank/DDBJ databases">
        <title>Genome Sequence of Nemania bipapillata.</title>
        <authorList>
            <person name="Buettner E."/>
        </authorList>
    </citation>
    <scope>NUCLEOTIDE SEQUENCE</scope>
    <source>
        <strain evidence="1">CP14</strain>
    </source>
</reference>
<name>A0ACC2HRF2_9PEZI</name>
<organism evidence="1 2">
    <name type="scientific">Nemania bipapillata</name>
    <dbReference type="NCBI Taxonomy" id="110536"/>
    <lineage>
        <taxon>Eukaryota</taxon>
        <taxon>Fungi</taxon>
        <taxon>Dikarya</taxon>
        <taxon>Ascomycota</taxon>
        <taxon>Pezizomycotina</taxon>
        <taxon>Sordariomycetes</taxon>
        <taxon>Xylariomycetidae</taxon>
        <taxon>Xylariales</taxon>
        <taxon>Xylariaceae</taxon>
        <taxon>Nemania</taxon>
    </lineage>
</organism>
<keyword evidence="2" id="KW-1185">Reference proteome</keyword>
<dbReference type="EMBL" id="JAPESX010003225">
    <property type="protein sequence ID" value="KAJ8105425.1"/>
    <property type="molecule type" value="Genomic_DNA"/>
</dbReference>
<sequence>MRHSTTSLSAPDFVCRRQGFELRGGALTMRHLAVDPQTWSAAAALVFGALVYHLSSRQLELTSELLCWVLLPAVFSIAKPSRDADKHAKALPAANGLVTEPAGNGRPSATSMWLVAISIAVLSISSSAIFAIAALSEWDLLAYSISLAPVVALFIIYTLLTPQVETRSAWLQGFDIESATRSLSLRVVIILAAIIGAETYLIGFPCINIIKTLTLGLAKALTWYYMSQLARNSSWLAATVASTFSLLATRNPFAQQTDARALITVIASLISLGQTLYLLPKQAKAKLGLWVLALIPLLPYLANLLAIELAQSSAIVNIEKHPVEVLIREGKAKFANLLRNQSNSYSAAYAEYQRRYGFEPPHGFEEWYEFAKSHQSPIIDDFDIISEGIAPFLKLSGKEVLQIITQVYDEPDHELWSCVVSGQPAKTQCTHNWRKNDRNNGHFFDSIVSKIPSSLNLRFLLNHIDEPTVLIPPPPSQQGNKPRIANLGGQHSWEALTKYCSSRKREANNERNSLIETYGLPFVTDPRYTVSSLHPNLSA</sequence>
<gene>
    <name evidence="1" type="ORF">ONZ43_g7432</name>
</gene>
<proteinExistence type="predicted"/>
<dbReference type="Proteomes" id="UP001153334">
    <property type="component" value="Unassembled WGS sequence"/>
</dbReference>
<protein>
    <submittedName>
        <fullName evidence="1">Uncharacterized protein</fullName>
    </submittedName>
</protein>
<comment type="caution">
    <text evidence="1">The sequence shown here is derived from an EMBL/GenBank/DDBJ whole genome shotgun (WGS) entry which is preliminary data.</text>
</comment>
<accession>A0ACC2HRF2</accession>
<evidence type="ECO:0000313" key="2">
    <source>
        <dbReference type="Proteomes" id="UP001153334"/>
    </source>
</evidence>
<evidence type="ECO:0000313" key="1">
    <source>
        <dbReference type="EMBL" id="KAJ8105425.1"/>
    </source>
</evidence>